<organism evidence="1 2">
    <name type="scientific">Platanthera zijinensis</name>
    <dbReference type="NCBI Taxonomy" id="2320716"/>
    <lineage>
        <taxon>Eukaryota</taxon>
        <taxon>Viridiplantae</taxon>
        <taxon>Streptophyta</taxon>
        <taxon>Embryophyta</taxon>
        <taxon>Tracheophyta</taxon>
        <taxon>Spermatophyta</taxon>
        <taxon>Magnoliopsida</taxon>
        <taxon>Liliopsida</taxon>
        <taxon>Asparagales</taxon>
        <taxon>Orchidaceae</taxon>
        <taxon>Orchidoideae</taxon>
        <taxon>Orchideae</taxon>
        <taxon>Orchidinae</taxon>
        <taxon>Platanthera</taxon>
    </lineage>
</organism>
<keyword evidence="2" id="KW-1185">Reference proteome</keyword>
<proteinExistence type="predicted"/>
<evidence type="ECO:0000313" key="2">
    <source>
        <dbReference type="Proteomes" id="UP001418222"/>
    </source>
</evidence>
<accession>A0AAP0BUJ1</accession>
<gene>
    <name evidence="1" type="ORF">KSP39_PZI005816</name>
</gene>
<reference evidence="1 2" key="1">
    <citation type="journal article" date="2022" name="Nat. Plants">
        <title>Genomes of leafy and leafless Platanthera orchids illuminate the evolution of mycoheterotrophy.</title>
        <authorList>
            <person name="Li M.H."/>
            <person name="Liu K.W."/>
            <person name="Li Z."/>
            <person name="Lu H.C."/>
            <person name="Ye Q.L."/>
            <person name="Zhang D."/>
            <person name="Wang J.Y."/>
            <person name="Li Y.F."/>
            <person name="Zhong Z.M."/>
            <person name="Liu X."/>
            <person name="Yu X."/>
            <person name="Liu D.K."/>
            <person name="Tu X.D."/>
            <person name="Liu B."/>
            <person name="Hao Y."/>
            <person name="Liao X.Y."/>
            <person name="Jiang Y.T."/>
            <person name="Sun W.H."/>
            <person name="Chen J."/>
            <person name="Chen Y.Q."/>
            <person name="Ai Y."/>
            <person name="Zhai J.W."/>
            <person name="Wu S.S."/>
            <person name="Zhou Z."/>
            <person name="Hsiao Y.Y."/>
            <person name="Wu W.L."/>
            <person name="Chen Y.Y."/>
            <person name="Lin Y.F."/>
            <person name="Hsu J.L."/>
            <person name="Li C.Y."/>
            <person name="Wang Z.W."/>
            <person name="Zhao X."/>
            <person name="Zhong W.Y."/>
            <person name="Ma X.K."/>
            <person name="Ma L."/>
            <person name="Huang J."/>
            <person name="Chen G.Z."/>
            <person name="Huang M.Z."/>
            <person name="Huang L."/>
            <person name="Peng D.H."/>
            <person name="Luo Y.B."/>
            <person name="Zou S.Q."/>
            <person name="Chen S.P."/>
            <person name="Lan S."/>
            <person name="Tsai W.C."/>
            <person name="Van de Peer Y."/>
            <person name="Liu Z.J."/>
        </authorList>
    </citation>
    <scope>NUCLEOTIDE SEQUENCE [LARGE SCALE GENOMIC DNA]</scope>
    <source>
        <strain evidence="1">Lor287</strain>
    </source>
</reference>
<dbReference type="Proteomes" id="UP001418222">
    <property type="component" value="Unassembled WGS sequence"/>
</dbReference>
<evidence type="ECO:0000313" key="1">
    <source>
        <dbReference type="EMBL" id="KAK8949346.1"/>
    </source>
</evidence>
<sequence>MISTFLAVEPLPPLLSMANSEAMVGDLSPSSVSSFGYGSKHSSSGEPIFIHSARLHDPISHQSLDFQ</sequence>
<comment type="caution">
    <text evidence="1">The sequence shown here is derived from an EMBL/GenBank/DDBJ whole genome shotgun (WGS) entry which is preliminary data.</text>
</comment>
<dbReference type="AlphaFoldDB" id="A0AAP0BUJ1"/>
<name>A0AAP0BUJ1_9ASPA</name>
<dbReference type="EMBL" id="JBBWWQ010000004">
    <property type="protein sequence ID" value="KAK8949346.1"/>
    <property type="molecule type" value="Genomic_DNA"/>
</dbReference>
<protein>
    <submittedName>
        <fullName evidence="1">Uncharacterized protein</fullName>
    </submittedName>
</protein>